<feature type="region of interest" description="Disordered" evidence="1">
    <location>
        <begin position="1"/>
        <end position="130"/>
    </location>
</feature>
<feature type="compositionally biased region" description="Basic residues" evidence="1">
    <location>
        <begin position="174"/>
        <end position="183"/>
    </location>
</feature>
<dbReference type="EnsemblMetazoa" id="XM_022791843">
    <property type="protein sequence ID" value="XP_022647578"/>
    <property type="gene ID" value="LOC111244594"/>
</dbReference>
<feature type="compositionally biased region" description="Basic and acidic residues" evidence="1">
    <location>
        <begin position="116"/>
        <end position="130"/>
    </location>
</feature>
<proteinExistence type="predicted"/>
<dbReference type="RefSeq" id="XP_022647578.1">
    <property type="nucleotide sequence ID" value="XM_022791843.1"/>
</dbReference>
<evidence type="ECO:0000313" key="3">
    <source>
        <dbReference type="Proteomes" id="UP000594260"/>
    </source>
</evidence>
<reference evidence="2" key="1">
    <citation type="submission" date="2021-01" db="UniProtKB">
        <authorList>
            <consortium name="EnsemblMetazoa"/>
        </authorList>
    </citation>
    <scope>IDENTIFICATION</scope>
</reference>
<feature type="region of interest" description="Disordered" evidence="1">
    <location>
        <begin position="153"/>
        <end position="183"/>
    </location>
</feature>
<evidence type="ECO:0000313" key="2">
    <source>
        <dbReference type="EnsemblMetazoa" id="XP_022647578"/>
    </source>
</evidence>
<dbReference type="GeneID" id="111244594"/>
<feature type="compositionally biased region" description="Polar residues" evidence="1">
    <location>
        <begin position="25"/>
        <end position="35"/>
    </location>
</feature>
<keyword evidence="3" id="KW-1185">Reference proteome</keyword>
<dbReference type="InParanoid" id="A0A7M7J768"/>
<evidence type="ECO:0000256" key="1">
    <source>
        <dbReference type="SAM" id="MobiDB-lite"/>
    </source>
</evidence>
<accession>A0A7M7J768</accession>
<organism evidence="2 3">
    <name type="scientific">Varroa destructor</name>
    <name type="common">Honeybee mite</name>
    <dbReference type="NCBI Taxonomy" id="109461"/>
    <lineage>
        <taxon>Eukaryota</taxon>
        <taxon>Metazoa</taxon>
        <taxon>Ecdysozoa</taxon>
        <taxon>Arthropoda</taxon>
        <taxon>Chelicerata</taxon>
        <taxon>Arachnida</taxon>
        <taxon>Acari</taxon>
        <taxon>Parasitiformes</taxon>
        <taxon>Mesostigmata</taxon>
        <taxon>Gamasina</taxon>
        <taxon>Dermanyssoidea</taxon>
        <taxon>Varroidae</taxon>
        <taxon>Varroa</taxon>
    </lineage>
</organism>
<name>A0A7M7J768_VARDE</name>
<dbReference type="AlphaFoldDB" id="A0A7M7J768"/>
<feature type="compositionally biased region" description="Basic and acidic residues" evidence="1">
    <location>
        <begin position="72"/>
        <end position="106"/>
    </location>
</feature>
<dbReference type="Proteomes" id="UP000594260">
    <property type="component" value="Unplaced"/>
</dbReference>
<sequence length="183" mass="20410">MGHGVRQRPKEQRGRSKKKTIKSAGGTSPSSSNPTKPGHATGIQLTEMPSKGNTKTKANLSHRRKKKVNAGSKRDQGVFADTKIDLKPEPKLTKPTIEEKKEKTTSENESSVSGKTESEIRKEDEERVRKARGERFVIRVSLSDDVYEHMLDVASGPRGMSPNESVVRADRNRQQAKKKHARK</sequence>
<dbReference type="KEGG" id="vde:111244594"/>
<protein>
    <submittedName>
        <fullName evidence="2">Uncharacterized protein</fullName>
    </submittedName>
</protein>